<comment type="caution">
    <text evidence="2">The sequence shown here is derived from an EMBL/GenBank/DDBJ whole genome shotgun (WGS) entry which is preliminary data.</text>
</comment>
<dbReference type="GO" id="GO:0016746">
    <property type="term" value="F:acyltransferase activity"/>
    <property type="evidence" value="ECO:0007669"/>
    <property type="project" value="UniProtKB-KW"/>
</dbReference>
<dbReference type="AlphaFoldDB" id="A0A1Y1QT72"/>
<feature type="domain" description="AMP-dependent synthetase/ligase" evidence="1">
    <location>
        <begin position="2"/>
        <end position="78"/>
    </location>
</feature>
<keyword evidence="2" id="KW-0808">Transferase</keyword>
<dbReference type="Proteomes" id="UP000192491">
    <property type="component" value="Unassembled WGS sequence"/>
</dbReference>
<accession>A0A1Y1QT72</accession>
<dbReference type="InterPro" id="IPR000873">
    <property type="entry name" value="AMP-dep_synth/lig_dom"/>
</dbReference>
<dbReference type="SUPFAM" id="SSF56801">
    <property type="entry name" value="Acetyl-CoA synthetase-like"/>
    <property type="match status" value="1"/>
</dbReference>
<dbReference type="Gene3D" id="3.30.300.30">
    <property type="match status" value="1"/>
</dbReference>
<evidence type="ECO:0000313" key="2">
    <source>
        <dbReference type="EMBL" id="OQX13260.1"/>
    </source>
</evidence>
<dbReference type="Pfam" id="PF00501">
    <property type="entry name" value="AMP-binding"/>
    <property type="match status" value="1"/>
</dbReference>
<evidence type="ECO:0000259" key="1">
    <source>
        <dbReference type="Pfam" id="PF00501"/>
    </source>
</evidence>
<dbReference type="InterPro" id="IPR045851">
    <property type="entry name" value="AMP-bd_C_sf"/>
</dbReference>
<keyword evidence="2" id="KW-0012">Acyltransferase</keyword>
<reference evidence="2 3" key="1">
    <citation type="submission" date="2017-01" db="EMBL/GenBank/DDBJ databases">
        <title>Novel large sulfur bacteria in the metagenomes of groundwater-fed chemosynthetic microbial mats in the Lake Huron basin.</title>
        <authorList>
            <person name="Sharrar A.M."/>
            <person name="Flood B.E."/>
            <person name="Bailey J.V."/>
            <person name="Jones D.S."/>
            <person name="Biddanda B."/>
            <person name="Ruberg S.A."/>
            <person name="Marcus D.N."/>
            <person name="Dick G.J."/>
        </authorList>
    </citation>
    <scope>NUCLEOTIDE SEQUENCE [LARGE SCALE GENOMIC DNA]</scope>
    <source>
        <strain evidence="2">A8</strain>
    </source>
</reference>
<dbReference type="PANTHER" id="PTHR43767">
    <property type="entry name" value="LONG-CHAIN-FATTY-ACID--COA LIGASE"/>
    <property type="match status" value="1"/>
</dbReference>
<proteinExistence type="predicted"/>
<gene>
    <name evidence="2" type="ORF">BWK73_12810</name>
</gene>
<sequence>LLEGYGATETSPVAAVNLPDQLDTRYWKVQLANREGTVGLPLPGTSFRIVDPETLEALPTGADGLILIGGPQVMKGYLNAPEKTAQAIAELDGQRWYKTGDKGHVDEDGFLTIVDRYSRFAKLGGEMVSLTAVEQQVRQILDDAELELVAVNLPDDKKGEKIVLLMAGAYDEAAVKRQLLAGGMNPLMIPATIRSLAEIPKLGSGKTDFGSARKVAISVI</sequence>
<organism evidence="2 3">
    <name type="scientific">Thiothrix lacustris</name>
    <dbReference type="NCBI Taxonomy" id="525917"/>
    <lineage>
        <taxon>Bacteria</taxon>
        <taxon>Pseudomonadati</taxon>
        <taxon>Pseudomonadota</taxon>
        <taxon>Gammaproteobacteria</taxon>
        <taxon>Thiotrichales</taxon>
        <taxon>Thiotrichaceae</taxon>
        <taxon>Thiothrix</taxon>
    </lineage>
</organism>
<feature type="non-terminal residue" evidence="2">
    <location>
        <position position="1"/>
    </location>
</feature>
<dbReference type="InterPro" id="IPR050237">
    <property type="entry name" value="ATP-dep_AMP-bd_enzyme"/>
</dbReference>
<evidence type="ECO:0000313" key="3">
    <source>
        <dbReference type="Proteomes" id="UP000192491"/>
    </source>
</evidence>
<protein>
    <submittedName>
        <fullName evidence="2">Acyl-[ACP]--phospholipid O-acyltransferase</fullName>
    </submittedName>
</protein>
<dbReference type="Gene3D" id="3.40.50.12780">
    <property type="entry name" value="N-terminal domain of ligase-like"/>
    <property type="match status" value="1"/>
</dbReference>
<name>A0A1Y1QT72_9GAMM</name>
<dbReference type="InterPro" id="IPR042099">
    <property type="entry name" value="ANL_N_sf"/>
</dbReference>
<dbReference type="EMBL" id="MTEJ01000050">
    <property type="protein sequence ID" value="OQX13260.1"/>
    <property type="molecule type" value="Genomic_DNA"/>
</dbReference>
<dbReference type="PANTHER" id="PTHR43767:SF10">
    <property type="entry name" value="SURFACTIN SYNTHASE SUBUNIT 1"/>
    <property type="match status" value="1"/>
</dbReference>